<dbReference type="InterPro" id="IPR015943">
    <property type="entry name" value="WD40/YVTN_repeat-like_dom_sf"/>
</dbReference>
<dbReference type="RefSeq" id="WP_242996680.1">
    <property type="nucleotide sequence ID" value="NZ_BRPJ01000090.1"/>
</dbReference>
<organism evidence="1 2">
    <name type="scientific">Lacrimispora amygdalina</name>
    <dbReference type="NCBI Taxonomy" id="253257"/>
    <lineage>
        <taxon>Bacteria</taxon>
        <taxon>Bacillati</taxon>
        <taxon>Bacillota</taxon>
        <taxon>Clostridia</taxon>
        <taxon>Lachnospirales</taxon>
        <taxon>Lachnospiraceae</taxon>
        <taxon>Lacrimispora</taxon>
    </lineage>
</organism>
<dbReference type="Gene3D" id="2.130.10.10">
    <property type="entry name" value="YVTN repeat-like/Quinoprotein amine dehydrogenase"/>
    <property type="match status" value="1"/>
</dbReference>
<comment type="caution">
    <text evidence="1">The sequence shown here is derived from an EMBL/GenBank/DDBJ whole genome shotgun (WGS) entry which is preliminary data.</text>
</comment>
<proteinExistence type="predicted"/>
<dbReference type="EMBL" id="BRPJ01000090">
    <property type="protein sequence ID" value="GLB32333.1"/>
    <property type="molecule type" value="Genomic_DNA"/>
</dbReference>
<gene>
    <name evidence="1" type="ORF">LAD12857_42560</name>
</gene>
<sequence>MVIQSMLNGRMLTGGAGAGDTYNTQLLYFTSSCVSQNDERIYMICDKGGNPNVMVRDLLTGEEKFLTDNRNGILKSYVYFDGRPGQGLGKASVCLDSKREVVYYIQDNEIYKADSAGNITALNTVPAGRMTAFTHVSTDGKYLCVPMTDGRCLDFDPDTEGTGLDKRPVYDIDGRIQEENLNSYLCVYDTHTGGLLYEKVVNKCWITHVQFHPRNPELIMYNHEWSSFDCGIRRIWIYDHKRDTLTPVRREGNDTLGDPGGWVRSRNDWVCHEMWSDDGAYIIYHGGYEKGPAMVGRYEPDTGKYWEIALPDSYNAYGHFTMDHAGNLVCDGYFKYPWEVKKIRENSTDNGPDPHKKDAEYICRVLVNWDEGELKWIPLCRHESDWLGQDAHPHPIYSHSGDRIFFNSRQDQHVNVYCVSSKEPLS</sequence>
<evidence type="ECO:0008006" key="3">
    <source>
        <dbReference type="Google" id="ProtNLM"/>
    </source>
</evidence>
<dbReference type="Proteomes" id="UP001419084">
    <property type="component" value="Unassembled WGS sequence"/>
</dbReference>
<evidence type="ECO:0000313" key="2">
    <source>
        <dbReference type="Proteomes" id="UP001419084"/>
    </source>
</evidence>
<evidence type="ECO:0000313" key="1">
    <source>
        <dbReference type="EMBL" id="GLB32333.1"/>
    </source>
</evidence>
<dbReference type="SUPFAM" id="SSF82171">
    <property type="entry name" value="DPP6 N-terminal domain-like"/>
    <property type="match status" value="1"/>
</dbReference>
<protein>
    <recommendedName>
        <fullName evidence="3">Oligogalacturonate lyase</fullName>
    </recommendedName>
</protein>
<accession>A0ABQ5MCR1</accession>
<reference evidence="1 2" key="1">
    <citation type="journal article" date="2024" name="Int. J. Syst. Evol. Microbiol.">
        <title>Lacrimispora brassicae sp. nov. isolated from fermented cabbage, and proposal of Clostridium indicum Gundawar et al. 2019 and Clostridium methoxybenzovorans Mechichi et al. 1999 as heterotypic synonyms of Lacrimispora amygdalina (Parshina et al. 2003) Haas and Blanchard 2020 and Lacrimispora indolis (McClung and McCoy 1957) Haas and Blanchard 2020, respectively.</title>
        <authorList>
            <person name="Kobayashi H."/>
            <person name="Tanizawa Y."/>
            <person name="Sakamoto M."/>
            <person name="Ohkuma M."/>
            <person name="Tohno M."/>
        </authorList>
    </citation>
    <scope>NUCLEOTIDE SEQUENCE [LARGE SCALE GENOMIC DNA]</scope>
    <source>
        <strain evidence="1 2">DSM 12857</strain>
    </source>
</reference>
<keyword evidence="2" id="KW-1185">Reference proteome</keyword>
<name>A0ABQ5MCR1_9FIRM</name>